<dbReference type="Proteomes" id="UP001153269">
    <property type="component" value="Unassembled WGS sequence"/>
</dbReference>
<evidence type="ECO:0000313" key="2">
    <source>
        <dbReference type="EMBL" id="CAB1441586.1"/>
    </source>
</evidence>
<feature type="region of interest" description="Disordered" evidence="1">
    <location>
        <begin position="53"/>
        <end position="117"/>
    </location>
</feature>
<evidence type="ECO:0000256" key="1">
    <source>
        <dbReference type="SAM" id="MobiDB-lite"/>
    </source>
</evidence>
<dbReference type="AlphaFoldDB" id="A0A9N7YXI3"/>
<protein>
    <submittedName>
        <fullName evidence="2">Uncharacterized protein</fullName>
    </submittedName>
</protein>
<organism evidence="2 3">
    <name type="scientific">Pleuronectes platessa</name>
    <name type="common">European plaice</name>
    <dbReference type="NCBI Taxonomy" id="8262"/>
    <lineage>
        <taxon>Eukaryota</taxon>
        <taxon>Metazoa</taxon>
        <taxon>Chordata</taxon>
        <taxon>Craniata</taxon>
        <taxon>Vertebrata</taxon>
        <taxon>Euteleostomi</taxon>
        <taxon>Actinopterygii</taxon>
        <taxon>Neopterygii</taxon>
        <taxon>Teleostei</taxon>
        <taxon>Neoteleostei</taxon>
        <taxon>Acanthomorphata</taxon>
        <taxon>Carangaria</taxon>
        <taxon>Pleuronectiformes</taxon>
        <taxon>Pleuronectoidei</taxon>
        <taxon>Pleuronectidae</taxon>
        <taxon>Pleuronectes</taxon>
    </lineage>
</organism>
<proteinExistence type="predicted"/>
<comment type="caution">
    <text evidence="2">The sequence shown here is derived from an EMBL/GenBank/DDBJ whole genome shotgun (WGS) entry which is preliminary data.</text>
</comment>
<reference evidence="2" key="1">
    <citation type="submission" date="2020-03" db="EMBL/GenBank/DDBJ databases">
        <authorList>
            <person name="Weist P."/>
        </authorList>
    </citation>
    <scope>NUCLEOTIDE SEQUENCE</scope>
</reference>
<keyword evidence="3" id="KW-1185">Reference proteome</keyword>
<dbReference type="EMBL" id="CADEAL010002669">
    <property type="protein sequence ID" value="CAB1441586.1"/>
    <property type="molecule type" value="Genomic_DNA"/>
</dbReference>
<accession>A0A9N7YXI3</accession>
<name>A0A9N7YXI3_PLEPL</name>
<evidence type="ECO:0000313" key="3">
    <source>
        <dbReference type="Proteomes" id="UP001153269"/>
    </source>
</evidence>
<sequence>MVVLQWVSPQVTAPPARPVKPGILGLLSRHTGHDTTVLIPRVVSVPTPAAEGITGDRAAGRARCSAGPAHLTPRLGISLPGHRRVGADPEDVTSSSDRRLNLVPQTPPARRLLSDGD</sequence>
<gene>
    <name evidence="2" type="ORF">PLEPLA_LOCUS29349</name>
</gene>